<dbReference type="Gramene" id="KOM30885">
    <property type="protein sequence ID" value="KOM30885"/>
    <property type="gene ID" value="LR48_Vigan01g044000"/>
</dbReference>
<protein>
    <submittedName>
        <fullName evidence="1">Uncharacterized protein</fullName>
    </submittedName>
</protein>
<reference evidence="2" key="1">
    <citation type="journal article" date="2015" name="Proc. Natl. Acad. Sci. U.S.A.">
        <title>Genome sequencing of adzuki bean (Vigna angularis) provides insight into high starch and low fat accumulation and domestication.</title>
        <authorList>
            <person name="Yang K."/>
            <person name="Tian Z."/>
            <person name="Chen C."/>
            <person name="Luo L."/>
            <person name="Zhao B."/>
            <person name="Wang Z."/>
            <person name="Yu L."/>
            <person name="Li Y."/>
            <person name="Sun Y."/>
            <person name="Li W."/>
            <person name="Chen Y."/>
            <person name="Li Y."/>
            <person name="Zhang Y."/>
            <person name="Ai D."/>
            <person name="Zhao J."/>
            <person name="Shang C."/>
            <person name="Ma Y."/>
            <person name="Wu B."/>
            <person name="Wang M."/>
            <person name="Gao L."/>
            <person name="Sun D."/>
            <person name="Zhang P."/>
            <person name="Guo F."/>
            <person name="Wang W."/>
            <person name="Li Y."/>
            <person name="Wang J."/>
            <person name="Varshney R.K."/>
            <person name="Wang J."/>
            <person name="Ling H.Q."/>
            <person name="Wan P."/>
        </authorList>
    </citation>
    <scope>NUCLEOTIDE SEQUENCE</scope>
    <source>
        <strain evidence="2">cv. Jingnong 6</strain>
    </source>
</reference>
<accession>A0A0L9TK00</accession>
<proteinExistence type="predicted"/>
<sequence>MKLALHCHGKLKLTMEENGRGGDPRKKKGELPLTQASLQMLQEGVFVLQSPKDANATLVACANLAHQMALSALDEASRRGLCEANDAQGPWRGVQV</sequence>
<gene>
    <name evidence="1" type="ORF">LR48_Vigan01g044000</name>
</gene>
<dbReference type="EMBL" id="CM003371">
    <property type="protein sequence ID" value="KOM30885.1"/>
    <property type="molecule type" value="Genomic_DNA"/>
</dbReference>
<organism evidence="1 2">
    <name type="scientific">Phaseolus angularis</name>
    <name type="common">Azuki bean</name>
    <name type="synonym">Vigna angularis</name>
    <dbReference type="NCBI Taxonomy" id="3914"/>
    <lineage>
        <taxon>Eukaryota</taxon>
        <taxon>Viridiplantae</taxon>
        <taxon>Streptophyta</taxon>
        <taxon>Embryophyta</taxon>
        <taxon>Tracheophyta</taxon>
        <taxon>Spermatophyta</taxon>
        <taxon>Magnoliopsida</taxon>
        <taxon>eudicotyledons</taxon>
        <taxon>Gunneridae</taxon>
        <taxon>Pentapetalae</taxon>
        <taxon>rosids</taxon>
        <taxon>fabids</taxon>
        <taxon>Fabales</taxon>
        <taxon>Fabaceae</taxon>
        <taxon>Papilionoideae</taxon>
        <taxon>50 kb inversion clade</taxon>
        <taxon>NPAAA clade</taxon>
        <taxon>indigoferoid/millettioid clade</taxon>
        <taxon>Phaseoleae</taxon>
        <taxon>Vigna</taxon>
    </lineage>
</organism>
<name>A0A0L9TK00_PHAAN</name>
<dbReference type="AlphaFoldDB" id="A0A0L9TK00"/>
<evidence type="ECO:0000313" key="1">
    <source>
        <dbReference type="EMBL" id="KOM30885.1"/>
    </source>
</evidence>
<evidence type="ECO:0000313" key="2">
    <source>
        <dbReference type="Proteomes" id="UP000053144"/>
    </source>
</evidence>
<dbReference type="Proteomes" id="UP000053144">
    <property type="component" value="Chromosome 1"/>
</dbReference>